<dbReference type="EMBL" id="JACHGW010000001">
    <property type="protein sequence ID" value="MBB6048411.1"/>
    <property type="molecule type" value="Genomic_DNA"/>
</dbReference>
<accession>A0A7W9SKQ9</accession>
<reference evidence="1 2" key="1">
    <citation type="submission" date="2020-08" db="EMBL/GenBank/DDBJ databases">
        <title>Genomic Encyclopedia of Type Strains, Phase IV (KMG-IV): sequencing the most valuable type-strain genomes for metagenomic binning, comparative biology and taxonomic classification.</title>
        <authorList>
            <person name="Goeker M."/>
        </authorList>
    </citation>
    <scope>NUCLEOTIDE SEQUENCE [LARGE SCALE GENOMIC DNA]</scope>
    <source>
        <strain evidence="1 2">DSM 23562</strain>
    </source>
</reference>
<evidence type="ECO:0000313" key="1">
    <source>
        <dbReference type="EMBL" id="MBB6048411.1"/>
    </source>
</evidence>
<gene>
    <name evidence="1" type="ORF">HNQ39_000173</name>
</gene>
<evidence type="ECO:0000313" key="2">
    <source>
        <dbReference type="Proteomes" id="UP000520814"/>
    </source>
</evidence>
<keyword evidence="2" id="KW-1185">Reference proteome</keyword>
<comment type="caution">
    <text evidence="1">The sequence shown here is derived from an EMBL/GenBank/DDBJ whole genome shotgun (WGS) entry which is preliminary data.</text>
</comment>
<protein>
    <submittedName>
        <fullName evidence="1">FtsP/CotA-like multicopper oxidase with cupredoxin domain</fullName>
    </submittedName>
</protein>
<sequence>MKIILKPAGAIIVLAALGALAFMAFRRSGANAGGGSTGDLTASLSGAPLQPLAFPKQPAPGWQLSADGKSLTKADTNNGECLFPEVALTAETGEVQVKVACTELAPNATYPKYGLRVKGSAEGDELDVWIDPQAKVLTTRGRVGGTNYDWHPSPLPDGFDMTKEHTLSIQWSGGGKEWKFLVDDDRHSAQSKHLFAQMKPSSPLVMNYLAKPVYSALAMR</sequence>
<proteinExistence type="predicted"/>
<name>A0A7W9SKQ9_ARMRO</name>
<dbReference type="AlphaFoldDB" id="A0A7W9SKQ9"/>
<organism evidence="1 2">
    <name type="scientific">Armatimonas rosea</name>
    <dbReference type="NCBI Taxonomy" id="685828"/>
    <lineage>
        <taxon>Bacteria</taxon>
        <taxon>Bacillati</taxon>
        <taxon>Armatimonadota</taxon>
        <taxon>Armatimonadia</taxon>
        <taxon>Armatimonadales</taxon>
        <taxon>Armatimonadaceae</taxon>
        <taxon>Armatimonas</taxon>
    </lineage>
</organism>
<dbReference type="Proteomes" id="UP000520814">
    <property type="component" value="Unassembled WGS sequence"/>
</dbReference>
<dbReference type="RefSeq" id="WP_184191980.1">
    <property type="nucleotide sequence ID" value="NZ_JACHGW010000001.1"/>
</dbReference>